<keyword evidence="14" id="KW-1185">Reference proteome</keyword>
<dbReference type="PANTHER" id="PTHR43096:SF48">
    <property type="entry name" value="CHAPERONE PROTEIN DNAJ"/>
    <property type="match status" value="1"/>
</dbReference>
<keyword evidence="1 9" id="KW-0963">Cytoplasm</keyword>
<dbReference type="NCBIfam" id="TIGR02349">
    <property type="entry name" value="DnaJ_bact"/>
    <property type="match status" value="1"/>
</dbReference>
<dbReference type="NCBIfam" id="NF008035">
    <property type="entry name" value="PRK10767.1"/>
    <property type="match status" value="1"/>
</dbReference>
<evidence type="ECO:0000256" key="7">
    <source>
        <dbReference type="ARBA" id="ARBA00023016"/>
    </source>
</evidence>
<dbReference type="InterPro" id="IPR002939">
    <property type="entry name" value="DnaJ_C"/>
</dbReference>
<dbReference type="CDD" id="cd10719">
    <property type="entry name" value="DnaJ_zf"/>
    <property type="match status" value="1"/>
</dbReference>
<evidence type="ECO:0000259" key="11">
    <source>
        <dbReference type="PROSITE" id="PS50076"/>
    </source>
</evidence>
<name>A0ABU5ZG97_9BACL</name>
<comment type="similarity">
    <text evidence="9">Belongs to the DnaJ family.</text>
</comment>
<dbReference type="PROSITE" id="PS00636">
    <property type="entry name" value="DNAJ_1"/>
    <property type="match status" value="1"/>
</dbReference>
<evidence type="ECO:0000256" key="6">
    <source>
        <dbReference type="ARBA" id="ARBA00022833"/>
    </source>
</evidence>
<dbReference type="InterPro" id="IPR012724">
    <property type="entry name" value="DnaJ"/>
</dbReference>
<dbReference type="SUPFAM" id="SSF46565">
    <property type="entry name" value="Chaperone J-domain"/>
    <property type="match status" value="1"/>
</dbReference>
<accession>A0ABU5ZG97</accession>
<dbReference type="Pfam" id="PF00684">
    <property type="entry name" value="DnaJ_CXXCXGXG"/>
    <property type="match status" value="1"/>
</dbReference>
<feature type="domain" description="CR-type" evidence="12">
    <location>
        <begin position="129"/>
        <end position="211"/>
    </location>
</feature>
<proteinExistence type="inferred from homology"/>
<dbReference type="RefSeq" id="WP_371752824.1">
    <property type="nucleotide sequence ID" value="NZ_JAYJLD010000003.1"/>
</dbReference>
<keyword evidence="2 9" id="KW-0235">DNA replication</keyword>
<dbReference type="PROSITE" id="PS51188">
    <property type="entry name" value="ZF_CR"/>
    <property type="match status" value="1"/>
</dbReference>
<feature type="domain" description="J" evidence="11">
    <location>
        <begin position="6"/>
        <end position="70"/>
    </location>
</feature>
<comment type="subunit">
    <text evidence="9">Homodimer.</text>
</comment>
<dbReference type="InterPro" id="IPR018253">
    <property type="entry name" value="DnaJ_domain_CS"/>
</dbReference>
<evidence type="ECO:0000313" key="13">
    <source>
        <dbReference type="EMBL" id="MEB3100711.1"/>
    </source>
</evidence>
<dbReference type="PRINTS" id="PR00625">
    <property type="entry name" value="JDOMAIN"/>
</dbReference>
<comment type="subcellular location">
    <subcellularLocation>
        <location evidence="9">Cytoplasm</location>
    </subcellularLocation>
</comment>
<evidence type="ECO:0000256" key="10">
    <source>
        <dbReference type="PROSITE-ProRule" id="PRU00546"/>
    </source>
</evidence>
<comment type="domain">
    <text evidence="9">The J domain is necessary and sufficient to stimulate DnaK ATPase activity. Zinc center 1 plays an important role in the autonomous, DnaK-independent chaperone activity of DnaJ. Zinc center 2 is essential for interaction with DnaK and for DnaJ activity.</text>
</comment>
<comment type="function">
    <text evidence="9">Participates actively in the response to hyperosmotic and heat shock by preventing the aggregation of stress-denatured proteins and by disaggregating proteins, also in an autonomous, DnaK-independent fashion. Unfolded proteins bind initially to DnaJ; upon interaction with the DnaJ-bound protein, DnaK hydrolyzes its bound ATP, resulting in the formation of a stable complex. GrpE releases ADP from DnaK; ATP binding to DnaK triggers the release of the substrate protein, thus completing the reaction cycle. Several rounds of ATP-dependent interactions between DnaJ, DnaK and GrpE are required for fully efficient folding. Also involved, together with DnaK and GrpE, in the DNA replication of plasmids through activation of initiation proteins.</text>
</comment>
<dbReference type="InterPro" id="IPR008971">
    <property type="entry name" value="HSP40/DnaJ_pept-bd"/>
</dbReference>
<feature type="binding site" evidence="9">
    <location>
        <position position="199"/>
    </location>
    <ligand>
        <name>Zn(2+)</name>
        <dbReference type="ChEBI" id="CHEBI:29105"/>
        <label>1</label>
    </ligand>
</feature>
<dbReference type="Gene3D" id="1.10.287.110">
    <property type="entry name" value="DnaJ domain"/>
    <property type="match status" value="1"/>
</dbReference>
<dbReference type="CDD" id="cd06257">
    <property type="entry name" value="DnaJ"/>
    <property type="match status" value="1"/>
</dbReference>
<dbReference type="InterPro" id="IPR036869">
    <property type="entry name" value="J_dom_sf"/>
</dbReference>
<feature type="binding site" evidence="9">
    <location>
        <position position="185"/>
    </location>
    <ligand>
        <name>Zn(2+)</name>
        <dbReference type="ChEBI" id="CHEBI:29105"/>
        <label>2</label>
    </ligand>
</feature>
<dbReference type="Pfam" id="PF01556">
    <property type="entry name" value="DnaJ_C"/>
    <property type="match status" value="1"/>
</dbReference>
<evidence type="ECO:0000256" key="9">
    <source>
        <dbReference type="HAMAP-Rule" id="MF_01152"/>
    </source>
</evidence>
<keyword evidence="6 9" id="KW-0862">Zinc</keyword>
<dbReference type="SMART" id="SM00271">
    <property type="entry name" value="DnaJ"/>
    <property type="match status" value="1"/>
</dbReference>
<comment type="caution">
    <text evidence="13">The sequence shown here is derived from an EMBL/GenBank/DDBJ whole genome shotgun (WGS) entry which is preliminary data.</text>
</comment>
<keyword evidence="5 9" id="KW-0863">Zinc-finger</keyword>
<feature type="binding site" evidence="9">
    <location>
        <position position="159"/>
    </location>
    <ligand>
        <name>Zn(2+)</name>
        <dbReference type="ChEBI" id="CHEBI:29105"/>
        <label>2</label>
    </ligand>
</feature>
<dbReference type="InterPro" id="IPR001305">
    <property type="entry name" value="HSP_DnaJ_Cys-rich_dom"/>
</dbReference>
<feature type="repeat" description="CXXCXGXG motif" evidence="9">
    <location>
        <begin position="159"/>
        <end position="166"/>
    </location>
</feature>
<keyword evidence="4 9" id="KW-0677">Repeat</keyword>
<evidence type="ECO:0000256" key="4">
    <source>
        <dbReference type="ARBA" id="ARBA00022737"/>
    </source>
</evidence>
<feature type="binding site" evidence="9">
    <location>
        <position position="202"/>
    </location>
    <ligand>
        <name>Zn(2+)</name>
        <dbReference type="ChEBI" id="CHEBI:29105"/>
        <label>1</label>
    </ligand>
</feature>
<feature type="zinc finger region" description="CR-type" evidence="10">
    <location>
        <begin position="129"/>
        <end position="211"/>
    </location>
</feature>
<keyword evidence="7 9" id="KW-0346">Stress response</keyword>
<comment type="cofactor">
    <cofactor evidence="9">
        <name>Zn(2+)</name>
        <dbReference type="ChEBI" id="CHEBI:29105"/>
    </cofactor>
    <text evidence="9">Binds 2 Zn(2+) ions per monomer.</text>
</comment>
<evidence type="ECO:0000256" key="2">
    <source>
        <dbReference type="ARBA" id="ARBA00022705"/>
    </source>
</evidence>
<evidence type="ECO:0000256" key="1">
    <source>
        <dbReference type="ARBA" id="ARBA00022490"/>
    </source>
</evidence>
<keyword evidence="3 9" id="KW-0479">Metal-binding</keyword>
<dbReference type="NCBIfam" id="NF010873">
    <property type="entry name" value="PRK14280.1"/>
    <property type="match status" value="1"/>
</dbReference>
<dbReference type="Gene3D" id="2.10.230.10">
    <property type="entry name" value="Heat shock protein DnaJ, cysteine-rich domain"/>
    <property type="match status" value="1"/>
</dbReference>
<keyword evidence="8 9" id="KW-0143">Chaperone</keyword>
<evidence type="ECO:0000256" key="5">
    <source>
        <dbReference type="ARBA" id="ARBA00022771"/>
    </source>
</evidence>
<evidence type="ECO:0000256" key="3">
    <source>
        <dbReference type="ARBA" id="ARBA00022723"/>
    </source>
</evidence>
<dbReference type="EMBL" id="JAYJLD010000003">
    <property type="protein sequence ID" value="MEB3100711.1"/>
    <property type="molecule type" value="Genomic_DNA"/>
</dbReference>
<dbReference type="SUPFAM" id="SSF57938">
    <property type="entry name" value="DnaJ/Hsp40 cysteine-rich domain"/>
    <property type="match status" value="1"/>
</dbReference>
<dbReference type="Gene3D" id="2.60.260.20">
    <property type="entry name" value="Urease metallochaperone UreE, N-terminal domain"/>
    <property type="match status" value="2"/>
</dbReference>
<evidence type="ECO:0000259" key="12">
    <source>
        <dbReference type="PROSITE" id="PS51188"/>
    </source>
</evidence>
<organism evidence="13 14">
    <name type="scientific">Ferviditalea candida</name>
    <dbReference type="NCBI Taxonomy" id="3108399"/>
    <lineage>
        <taxon>Bacteria</taxon>
        <taxon>Bacillati</taxon>
        <taxon>Bacillota</taxon>
        <taxon>Bacilli</taxon>
        <taxon>Bacillales</taxon>
        <taxon>Paenibacillaceae</taxon>
        <taxon>Ferviditalea</taxon>
    </lineage>
</organism>
<feature type="binding site" evidence="9">
    <location>
        <position position="162"/>
    </location>
    <ligand>
        <name>Zn(2+)</name>
        <dbReference type="ChEBI" id="CHEBI:29105"/>
        <label>2</label>
    </ligand>
</feature>
<feature type="binding site" evidence="9">
    <location>
        <position position="188"/>
    </location>
    <ligand>
        <name>Zn(2+)</name>
        <dbReference type="ChEBI" id="CHEBI:29105"/>
        <label>2</label>
    </ligand>
</feature>
<dbReference type="Pfam" id="PF00226">
    <property type="entry name" value="DnaJ"/>
    <property type="match status" value="1"/>
</dbReference>
<feature type="repeat" description="CXXCXGXG motif" evidence="9">
    <location>
        <begin position="199"/>
        <end position="206"/>
    </location>
</feature>
<gene>
    <name evidence="9 13" type="primary">dnaJ</name>
    <name evidence="13" type="ORF">VF724_03455</name>
</gene>
<dbReference type="CDD" id="cd10747">
    <property type="entry name" value="DnaJ_C"/>
    <property type="match status" value="1"/>
</dbReference>
<feature type="repeat" description="CXXCXGXG motif" evidence="9">
    <location>
        <begin position="142"/>
        <end position="149"/>
    </location>
</feature>
<dbReference type="HAMAP" id="MF_01152">
    <property type="entry name" value="DnaJ"/>
    <property type="match status" value="1"/>
</dbReference>
<dbReference type="Proteomes" id="UP001310386">
    <property type="component" value="Unassembled WGS sequence"/>
</dbReference>
<sequence>MMSKRDYYEVLGVGKNASEDEIKKAYRKLARQYHPDVNKTPGADEKFKEAKEAYEVLSDPQKKATYDQFGHVDPNMGAGGFSSQDFGFGDIFDMFFGGGGGGRRNPNAPQRGADLQYTMTIEFKEAVFGKEMDIQIPRTEECDTCHGSGAKPGTHPETCSVCKGTGQQEYVQQTAFGRIVNRRSCSTCGGTGKIIRDKCPECHGSGKLKKHRKIHVKIPAGVDDGAQLRISGEGEAGTRGGPPGDLYVVIRVNPHDFFERENDDIYCEVPLTFTQAALGDEIEIPTLTGKVKLKIPAGTQTGTYFRLKGKGVPRLRGYGQGDQHVKVVVVTPTNLSDKQKELLREIAQLSGEHTHEQQQSIFERMKKAILGD</sequence>
<evidence type="ECO:0000313" key="14">
    <source>
        <dbReference type="Proteomes" id="UP001310386"/>
    </source>
</evidence>
<protein>
    <recommendedName>
        <fullName evidence="9">Chaperone protein DnaJ</fullName>
    </recommendedName>
</protein>
<dbReference type="InterPro" id="IPR001623">
    <property type="entry name" value="DnaJ_domain"/>
</dbReference>
<reference evidence="13" key="1">
    <citation type="submission" date="2023-12" db="EMBL/GenBank/DDBJ databases">
        <title>Fervidustalea candida gen. nov., sp. nov., a novel member of the family Paenibacillaceae isolated from a geothermal area.</title>
        <authorList>
            <person name="Li W.-J."/>
            <person name="Jiao J.-Y."/>
            <person name="Chen Y."/>
        </authorList>
    </citation>
    <scope>NUCLEOTIDE SEQUENCE</scope>
    <source>
        <strain evidence="13">SYSU GA230002</strain>
    </source>
</reference>
<dbReference type="SUPFAM" id="SSF49493">
    <property type="entry name" value="HSP40/DnaJ peptide-binding domain"/>
    <property type="match status" value="2"/>
</dbReference>
<dbReference type="PANTHER" id="PTHR43096">
    <property type="entry name" value="DNAJ HOMOLOG 1, MITOCHONDRIAL-RELATED"/>
    <property type="match status" value="1"/>
</dbReference>
<dbReference type="PROSITE" id="PS50076">
    <property type="entry name" value="DNAJ_2"/>
    <property type="match status" value="1"/>
</dbReference>
<feature type="binding site" evidence="9">
    <location>
        <position position="145"/>
    </location>
    <ligand>
        <name>Zn(2+)</name>
        <dbReference type="ChEBI" id="CHEBI:29105"/>
        <label>1</label>
    </ligand>
</feature>
<feature type="binding site" evidence="9">
    <location>
        <position position="142"/>
    </location>
    <ligand>
        <name>Zn(2+)</name>
        <dbReference type="ChEBI" id="CHEBI:29105"/>
        <label>1</label>
    </ligand>
</feature>
<dbReference type="InterPro" id="IPR036410">
    <property type="entry name" value="HSP_DnaJ_Cys-rich_dom_sf"/>
</dbReference>
<evidence type="ECO:0000256" key="8">
    <source>
        <dbReference type="ARBA" id="ARBA00023186"/>
    </source>
</evidence>
<feature type="repeat" description="CXXCXGXG motif" evidence="9">
    <location>
        <begin position="185"/>
        <end position="192"/>
    </location>
</feature>